<dbReference type="InterPro" id="IPR016024">
    <property type="entry name" value="ARM-type_fold"/>
</dbReference>
<dbReference type="GO" id="GO:0016192">
    <property type="term" value="P:vesicle-mediated transport"/>
    <property type="evidence" value="ECO:0007669"/>
    <property type="project" value="UniProtKB-ARBA"/>
</dbReference>
<accession>A0A9N9HWH8</accession>
<proteinExistence type="predicted"/>
<feature type="domain" description="SEC7" evidence="2">
    <location>
        <begin position="428"/>
        <end position="618"/>
    </location>
</feature>
<comment type="caution">
    <text evidence="3">The sequence shown here is derived from an EMBL/GenBank/DDBJ whole genome shotgun (WGS) entry which is preliminary data.</text>
</comment>
<feature type="compositionally biased region" description="Basic and acidic residues" evidence="1">
    <location>
        <begin position="114"/>
        <end position="128"/>
    </location>
</feature>
<dbReference type="GO" id="GO:0032012">
    <property type="term" value="P:regulation of ARF protein signal transduction"/>
    <property type="evidence" value="ECO:0007669"/>
    <property type="project" value="InterPro"/>
</dbReference>
<dbReference type="PANTHER" id="PTHR10663:SF388">
    <property type="entry name" value="GOLGI-SPECIFIC BREFELDIN A-RESISTANCE GUANINE NUCLEOTIDE EXCHANGE FACTOR 1"/>
    <property type="match status" value="1"/>
</dbReference>
<dbReference type="InterPro" id="IPR035999">
    <property type="entry name" value="Sec7_dom_sf"/>
</dbReference>
<dbReference type="InterPro" id="IPR000904">
    <property type="entry name" value="Sec7_dom"/>
</dbReference>
<dbReference type="Gene3D" id="1.10.220.20">
    <property type="match status" value="1"/>
</dbReference>
<dbReference type="SUPFAM" id="SSF48425">
    <property type="entry name" value="Sec7 domain"/>
    <property type="match status" value="1"/>
</dbReference>
<dbReference type="GO" id="GO:0005794">
    <property type="term" value="C:Golgi apparatus"/>
    <property type="evidence" value="ECO:0007669"/>
    <property type="project" value="UniProtKB-ARBA"/>
</dbReference>
<dbReference type="PANTHER" id="PTHR10663">
    <property type="entry name" value="GUANYL-NUCLEOTIDE EXCHANGE FACTOR"/>
    <property type="match status" value="1"/>
</dbReference>
<feature type="region of interest" description="Disordered" evidence="1">
    <location>
        <begin position="97"/>
        <end position="149"/>
    </location>
</feature>
<dbReference type="PROSITE" id="PS50190">
    <property type="entry name" value="SEC7"/>
    <property type="match status" value="1"/>
</dbReference>
<dbReference type="SUPFAM" id="SSF48371">
    <property type="entry name" value="ARM repeat"/>
    <property type="match status" value="1"/>
</dbReference>
<gene>
    <name evidence="3" type="ORF">AMORRO_LOCUS12614</name>
</gene>
<dbReference type="InterPro" id="IPR032691">
    <property type="entry name" value="Mon2/Sec7/BIG1-like_HUS"/>
</dbReference>
<keyword evidence="4" id="KW-1185">Reference proteome</keyword>
<reference evidence="3" key="1">
    <citation type="submission" date="2021-06" db="EMBL/GenBank/DDBJ databases">
        <authorList>
            <person name="Kallberg Y."/>
            <person name="Tangrot J."/>
            <person name="Rosling A."/>
        </authorList>
    </citation>
    <scope>NUCLEOTIDE SEQUENCE</scope>
    <source>
        <strain evidence="3">CL551</strain>
    </source>
</reference>
<evidence type="ECO:0000256" key="1">
    <source>
        <dbReference type="SAM" id="MobiDB-lite"/>
    </source>
</evidence>
<evidence type="ECO:0000313" key="3">
    <source>
        <dbReference type="EMBL" id="CAG8709621.1"/>
    </source>
</evidence>
<sequence length="735" mass="82940">MRLSEMLRRSAEHTMIIMVQTMFERLKSLEEEPIALVSQEEGEGEKNSAQESQVRMAPPDPKSPSLPLNSEYDDIPSSLLSSASTFALSKNDTLNESSIYDTTEEPIELDENGEEVRNEVKSKQERDAGSSPTVNASNEDEKDSEPRPFGLPSIKELFRVLVSLLNPHDVQHTDTMRLMALSILNAAFEVGGKTIGKFESLRNLAIDELCKYLFQLARTDNMVLLSLSLRVISTVFGTLRPYLKLQQELYLSFLIERLTPPTNSLRTIAFNAEFSSINSSIDSPLASGSSTPSTGRDRNLRLSGETSVATGEVRELLLESLGQFARDPSFMVDLWVNYDCNIDCGDLFEEVVKFLSKNSFPENTGYSVSNSYVICLDSLLLYVNHMVERLKSEKDKDRPSNCNLSWDQMSATDYNAGLRPAVYPYAAQLLQLKQQKNILREGASKFNENPKQGLEFLQANGIIYNDPSIDKNTSLAKFLKSTSRINKKLLGDFLSKPSNIEILRAFVKLFDFEGKRIDEALRELLESFRLPGEAQQIERIVETFAVTYFASGPAEIETQDATFVLSYSVIMLNTDLHNPQVRRRMTIEDYMKNLRNVNNGHNFSPEYLNAIYDAIRKREIVMPEEHEGQLGFNYAWKELLRRADHAGPSIICDVSLYDKDMFATAWKPTVAAISYAFSTAQDDTTLQKAITGFRHCALLSAEYKLYDVFDYIIMSLSKMTGLLGTRYSNETANNP</sequence>
<feature type="region of interest" description="Disordered" evidence="1">
    <location>
        <begin position="34"/>
        <end position="74"/>
    </location>
</feature>
<dbReference type="FunFam" id="1.10.1000.11:FF:000002">
    <property type="entry name" value="Cytohesin 1"/>
    <property type="match status" value="1"/>
</dbReference>
<dbReference type="OrthoDB" id="2443610at2759"/>
<dbReference type="Gene3D" id="1.10.1000.11">
    <property type="entry name" value="Arf Nucleotide-binding Site Opener,domain 2"/>
    <property type="match status" value="1"/>
</dbReference>
<name>A0A9N9HWH8_9GLOM</name>
<feature type="compositionally biased region" description="Acidic residues" evidence="1">
    <location>
        <begin position="102"/>
        <end position="113"/>
    </location>
</feature>
<evidence type="ECO:0000259" key="2">
    <source>
        <dbReference type="PROSITE" id="PS50190"/>
    </source>
</evidence>
<dbReference type="SMART" id="SM00222">
    <property type="entry name" value="Sec7"/>
    <property type="match status" value="1"/>
</dbReference>
<dbReference type="Pfam" id="PF12783">
    <property type="entry name" value="Sec7-like_HUS"/>
    <property type="match status" value="1"/>
</dbReference>
<dbReference type="Proteomes" id="UP000789342">
    <property type="component" value="Unassembled WGS sequence"/>
</dbReference>
<dbReference type="InterPro" id="IPR023394">
    <property type="entry name" value="Sec7_C_sf"/>
</dbReference>
<dbReference type="Pfam" id="PF01369">
    <property type="entry name" value="Sec7"/>
    <property type="match status" value="1"/>
</dbReference>
<dbReference type="CDD" id="cd00171">
    <property type="entry name" value="Sec7"/>
    <property type="match status" value="1"/>
</dbReference>
<evidence type="ECO:0000313" key="4">
    <source>
        <dbReference type="Proteomes" id="UP000789342"/>
    </source>
</evidence>
<dbReference type="EMBL" id="CAJVPV010019022">
    <property type="protein sequence ID" value="CAG8709621.1"/>
    <property type="molecule type" value="Genomic_DNA"/>
</dbReference>
<dbReference type="AlphaFoldDB" id="A0A9N9HWH8"/>
<feature type="non-terminal residue" evidence="3">
    <location>
        <position position="1"/>
    </location>
</feature>
<feature type="region of interest" description="Disordered" evidence="1">
    <location>
        <begin position="282"/>
        <end position="301"/>
    </location>
</feature>
<dbReference type="GO" id="GO:0005085">
    <property type="term" value="F:guanyl-nucleotide exchange factor activity"/>
    <property type="evidence" value="ECO:0007669"/>
    <property type="project" value="InterPro"/>
</dbReference>
<feature type="compositionally biased region" description="Polar residues" evidence="1">
    <location>
        <begin position="282"/>
        <end position="294"/>
    </location>
</feature>
<organism evidence="3 4">
    <name type="scientific">Acaulospora morrowiae</name>
    <dbReference type="NCBI Taxonomy" id="94023"/>
    <lineage>
        <taxon>Eukaryota</taxon>
        <taxon>Fungi</taxon>
        <taxon>Fungi incertae sedis</taxon>
        <taxon>Mucoromycota</taxon>
        <taxon>Glomeromycotina</taxon>
        <taxon>Glomeromycetes</taxon>
        <taxon>Diversisporales</taxon>
        <taxon>Acaulosporaceae</taxon>
        <taxon>Acaulospora</taxon>
    </lineage>
</organism>
<protein>
    <submittedName>
        <fullName evidence="3">3741_t:CDS:1</fullName>
    </submittedName>
</protein>